<dbReference type="InterPro" id="IPR016047">
    <property type="entry name" value="M23ase_b-sheet_dom"/>
</dbReference>
<dbReference type="Pfam" id="PF01551">
    <property type="entry name" value="Peptidase_M23"/>
    <property type="match status" value="1"/>
</dbReference>
<dbReference type="Proteomes" id="UP000605201">
    <property type="component" value="Unassembled WGS sequence"/>
</dbReference>
<dbReference type="InterPro" id="IPR050570">
    <property type="entry name" value="Cell_wall_metabolism_enzyme"/>
</dbReference>
<keyword evidence="2" id="KW-1133">Transmembrane helix</keyword>
<dbReference type="PANTHER" id="PTHR21666:SF270">
    <property type="entry name" value="MUREIN HYDROLASE ACTIVATOR ENVC"/>
    <property type="match status" value="1"/>
</dbReference>
<gene>
    <name evidence="4" type="ORF">H8D96_07525</name>
</gene>
<comment type="caution">
    <text evidence="4">The sequence shown here is derived from an EMBL/GenBank/DDBJ whole genome shotgun (WGS) entry which is preliminary data.</text>
</comment>
<sequence length="307" mass="34071">MSDKISFLMLSNTGSTKQATFSIALLRFSGVLFAACLVLLTYLIYDYYSLKKTFPGRRELQIKISQKSDEIAGQRNQIQKFADEITALKSKLIALNDFERKIRVIANIEKTTDQDSLFGVGGSIPDDLDTKIPLTEKHNSLMREMHEQTRQLDLASNQQQEGLESLFNFLQDQRTLLSSTPAIRPTNGWSTSEFGYRTSPFTGLREFHKGMDIATRMATPVIATADGIVSFTGTKGLLGKIVTIDHGHGVVTRYGHLKKILKNSGESVKRGDIIANVGVSGRSTGPHVHYEVYINGIPVNPANYILN</sequence>
<proteinExistence type="predicted"/>
<dbReference type="EMBL" id="JACNIG010000171">
    <property type="protein sequence ID" value="MBC8431756.1"/>
    <property type="molecule type" value="Genomic_DNA"/>
</dbReference>
<evidence type="ECO:0000313" key="4">
    <source>
        <dbReference type="EMBL" id="MBC8431756.1"/>
    </source>
</evidence>
<name>A0A8J6P0W6_9BACT</name>
<evidence type="ECO:0000313" key="5">
    <source>
        <dbReference type="Proteomes" id="UP000605201"/>
    </source>
</evidence>
<feature type="coiled-coil region" evidence="1">
    <location>
        <begin position="57"/>
        <end position="91"/>
    </location>
</feature>
<organism evidence="4 5">
    <name type="scientific">Candidatus Desulfatibia vada</name>
    <dbReference type="NCBI Taxonomy" id="2841696"/>
    <lineage>
        <taxon>Bacteria</taxon>
        <taxon>Pseudomonadati</taxon>
        <taxon>Thermodesulfobacteriota</taxon>
        <taxon>Desulfobacteria</taxon>
        <taxon>Desulfobacterales</taxon>
        <taxon>Desulfobacterales incertae sedis</taxon>
        <taxon>Candidatus Desulfatibia</taxon>
    </lineage>
</organism>
<feature type="transmembrane region" description="Helical" evidence="2">
    <location>
        <begin position="20"/>
        <end position="45"/>
    </location>
</feature>
<keyword evidence="2" id="KW-0472">Membrane</keyword>
<dbReference type="CDD" id="cd12797">
    <property type="entry name" value="M23_peptidase"/>
    <property type="match status" value="1"/>
</dbReference>
<dbReference type="Gene3D" id="2.70.70.10">
    <property type="entry name" value="Glucose Permease (Domain IIA)"/>
    <property type="match status" value="1"/>
</dbReference>
<keyword evidence="1" id="KW-0175">Coiled coil</keyword>
<dbReference type="InterPro" id="IPR011055">
    <property type="entry name" value="Dup_hybrid_motif"/>
</dbReference>
<dbReference type="SUPFAM" id="SSF51261">
    <property type="entry name" value="Duplicated hybrid motif"/>
    <property type="match status" value="1"/>
</dbReference>
<evidence type="ECO:0000256" key="1">
    <source>
        <dbReference type="SAM" id="Coils"/>
    </source>
</evidence>
<evidence type="ECO:0000256" key="2">
    <source>
        <dbReference type="SAM" id="Phobius"/>
    </source>
</evidence>
<dbReference type="GO" id="GO:0004222">
    <property type="term" value="F:metalloendopeptidase activity"/>
    <property type="evidence" value="ECO:0007669"/>
    <property type="project" value="TreeGrafter"/>
</dbReference>
<protein>
    <submittedName>
        <fullName evidence="4">M23 family metallopeptidase</fullName>
    </submittedName>
</protein>
<feature type="domain" description="M23ase beta-sheet core" evidence="3">
    <location>
        <begin position="207"/>
        <end position="301"/>
    </location>
</feature>
<dbReference type="FunFam" id="2.70.70.10:FF:000006">
    <property type="entry name" value="M23 family peptidase"/>
    <property type="match status" value="1"/>
</dbReference>
<keyword evidence="2" id="KW-0812">Transmembrane</keyword>
<evidence type="ECO:0000259" key="3">
    <source>
        <dbReference type="Pfam" id="PF01551"/>
    </source>
</evidence>
<dbReference type="AlphaFoldDB" id="A0A8J6P0W6"/>
<dbReference type="PANTHER" id="PTHR21666">
    <property type="entry name" value="PEPTIDASE-RELATED"/>
    <property type="match status" value="1"/>
</dbReference>
<accession>A0A8J6P0W6</accession>
<reference evidence="4 5" key="1">
    <citation type="submission" date="2020-08" db="EMBL/GenBank/DDBJ databases">
        <title>Bridging the membrane lipid divide: bacteria of the FCB group superphylum have the potential to synthesize archaeal ether lipids.</title>
        <authorList>
            <person name="Villanueva L."/>
            <person name="Von Meijenfeldt F.A.B."/>
            <person name="Westbye A.B."/>
            <person name="Yadav S."/>
            <person name="Hopmans E.C."/>
            <person name="Dutilh B.E."/>
            <person name="Sinninghe Damste J.S."/>
        </authorList>
    </citation>
    <scope>NUCLEOTIDE SEQUENCE [LARGE SCALE GENOMIC DNA]</scope>
    <source>
        <strain evidence="4">NIOZ-UU17</strain>
    </source>
</reference>